<dbReference type="InterPro" id="IPR050962">
    <property type="entry name" value="Phosphate-bind_PstS"/>
</dbReference>
<dbReference type="CDD" id="cd13565">
    <property type="entry name" value="PBP2_PstS"/>
    <property type="match status" value="1"/>
</dbReference>
<protein>
    <recommendedName>
        <fullName evidence="4 7">Phosphate-binding protein PstS</fullName>
    </recommendedName>
</protein>
<keyword evidence="8" id="KW-0732">Signal</keyword>
<evidence type="ECO:0000313" key="11">
    <source>
        <dbReference type="Proteomes" id="UP001262410"/>
    </source>
</evidence>
<evidence type="ECO:0000256" key="3">
    <source>
        <dbReference type="ARBA" id="ARBA00011529"/>
    </source>
</evidence>
<dbReference type="PIRSF" id="PIRSF002756">
    <property type="entry name" value="PstS"/>
    <property type="match status" value="1"/>
</dbReference>
<evidence type="ECO:0000256" key="1">
    <source>
        <dbReference type="ARBA" id="ARBA00002841"/>
    </source>
</evidence>
<dbReference type="InterPro" id="IPR005673">
    <property type="entry name" value="ABC_phos-bd_PstS"/>
</dbReference>
<dbReference type="Gene3D" id="3.40.190.10">
    <property type="entry name" value="Periplasmic binding protein-like II"/>
    <property type="match status" value="2"/>
</dbReference>
<comment type="similarity">
    <text evidence="2 7">Belongs to the PstS family.</text>
</comment>
<comment type="function">
    <text evidence="1 7">Part of the ABC transporter complex PstSACB involved in phosphate import.</text>
</comment>
<evidence type="ECO:0000256" key="6">
    <source>
        <dbReference type="ARBA" id="ARBA00022592"/>
    </source>
</evidence>
<reference evidence="10 11" key="1">
    <citation type="submission" date="2023-07" db="EMBL/GenBank/DDBJ databases">
        <title>Sorghum-associated microbial communities from plants grown in Nebraska, USA.</title>
        <authorList>
            <person name="Schachtman D."/>
        </authorList>
    </citation>
    <scope>NUCLEOTIDE SEQUENCE [LARGE SCALE GENOMIC DNA]</scope>
    <source>
        <strain evidence="10 11">584</strain>
    </source>
</reference>
<comment type="caution">
    <text evidence="10">The sequence shown here is derived from an EMBL/GenBank/DDBJ whole genome shotgun (WGS) entry which is preliminary data.</text>
</comment>
<evidence type="ECO:0000259" key="9">
    <source>
        <dbReference type="Pfam" id="PF12849"/>
    </source>
</evidence>
<dbReference type="PANTHER" id="PTHR42996:SF1">
    <property type="entry name" value="PHOSPHATE-BINDING PROTEIN PSTS"/>
    <property type="match status" value="1"/>
</dbReference>
<dbReference type="SUPFAM" id="SSF53850">
    <property type="entry name" value="Periplasmic binding protein-like II"/>
    <property type="match status" value="1"/>
</dbReference>
<evidence type="ECO:0000256" key="4">
    <source>
        <dbReference type="ARBA" id="ARBA00021889"/>
    </source>
</evidence>
<dbReference type="EMBL" id="JAVDPW010000009">
    <property type="protein sequence ID" value="MDR6292555.1"/>
    <property type="molecule type" value="Genomic_DNA"/>
</dbReference>
<dbReference type="NCBIfam" id="TIGR00975">
    <property type="entry name" value="3a0107s03"/>
    <property type="match status" value="1"/>
</dbReference>
<feature type="chain" id="PRO_5047414773" description="Phosphate-binding protein PstS" evidence="8">
    <location>
        <begin position="28"/>
        <end position="353"/>
    </location>
</feature>
<comment type="subunit">
    <text evidence="3 7">The complex is composed of two ATP-binding proteins (PstB), two transmembrane proteins (PstC and PstA) and a solute-binding protein (PstS).</text>
</comment>
<dbReference type="Pfam" id="PF12849">
    <property type="entry name" value="PBP_like_2"/>
    <property type="match status" value="1"/>
</dbReference>
<dbReference type="NCBIfam" id="NF008171">
    <property type="entry name" value="PRK10918.1"/>
    <property type="match status" value="1"/>
</dbReference>
<dbReference type="RefSeq" id="WP_309798757.1">
    <property type="nucleotide sequence ID" value="NZ_JAVDPW010000009.1"/>
</dbReference>
<proteinExistence type="inferred from homology"/>
<organism evidence="10 11">
    <name type="scientific">Inquilinus ginsengisoli</name>
    <dbReference type="NCBI Taxonomy" id="363840"/>
    <lineage>
        <taxon>Bacteria</taxon>
        <taxon>Pseudomonadati</taxon>
        <taxon>Pseudomonadota</taxon>
        <taxon>Alphaproteobacteria</taxon>
        <taxon>Rhodospirillales</taxon>
        <taxon>Rhodospirillaceae</taxon>
        <taxon>Inquilinus</taxon>
    </lineage>
</organism>
<feature type="signal peptide" evidence="8">
    <location>
        <begin position="1"/>
        <end position="27"/>
    </location>
</feature>
<keyword evidence="6 7" id="KW-0592">Phosphate transport</keyword>
<keyword evidence="11" id="KW-1185">Reference proteome</keyword>
<evidence type="ECO:0000256" key="2">
    <source>
        <dbReference type="ARBA" id="ARBA00008725"/>
    </source>
</evidence>
<sequence length="353" mass="37164">MKLFSRSTLRGAVIGAAAMLLGGTAMAADITGAGATFPAPVYAKWADTYKKETGVGLNYQAIGSGGGINQIKAKTVTFGASDMPLKAEDLDAAGLVQFPMVMGGVVPVVNIPGIEPGKLVLDGDTIAEIYLGEITKWDDEKIKKLNPDLKLPGTDIAPAYRADGSGTTFLFTNYLSSVNAKFKDTIGASTSVQWPTGLGGKGNAGVAGAVQQTEGGIGYVEYAYVKQNKLTYARMVNKDGKTLEPTIKTFQAAAANADWANAKSYYVILTNQPGAESWPITGASFILMYKQPQDAAAAATALQFFAWAYGKGTPEAESLDYVAMPEAVVTMVHKTWADNIKATDGKAIWTASK</sequence>
<dbReference type="PANTHER" id="PTHR42996">
    <property type="entry name" value="PHOSPHATE-BINDING PROTEIN PSTS"/>
    <property type="match status" value="1"/>
</dbReference>
<feature type="domain" description="PBP" evidence="9">
    <location>
        <begin position="27"/>
        <end position="309"/>
    </location>
</feature>
<gene>
    <name evidence="10" type="ORF">E9232_005095</name>
</gene>
<evidence type="ECO:0000313" key="10">
    <source>
        <dbReference type="EMBL" id="MDR6292555.1"/>
    </source>
</evidence>
<dbReference type="InterPro" id="IPR024370">
    <property type="entry name" value="PBP_domain"/>
</dbReference>
<dbReference type="Proteomes" id="UP001262410">
    <property type="component" value="Unassembled WGS sequence"/>
</dbReference>
<evidence type="ECO:0000256" key="8">
    <source>
        <dbReference type="SAM" id="SignalP"/>
    </source>
</evidence>
<evidence type="ECO:0000256" key="5">
    <source>
        <dbReference type="ARBA" id="ARBA00022448"/>
    </source>
</evidence>
<keyword evidence="5 7" id="KW-0813">Transport</keyword>
<evidence type="ECO:0000256" key="7">
    <source>
        <dbReference type="PIRNR" id="PIRNR002756"/>
    </source>
</evidence>
<name>A0ABU1JV95_9PROT</name>
<accession>A0ABU1JV95</accession>